<feature type="transmembrane region" description="Helical" evidence="2">
    <location>
        <begin position="62"/>
        <end position="82"/>
    </location>
</feature>
<feature type="transmembrane region" description="Helical" evidence="2">
    <location>
        <begin position="234"/>
        <end position="252"/>
    </location>
</feature>
<comment type="caution">
    <text evidence="3">The sequence shown here is derived from an EMBL/GenBank/DDBJ whole genome shotgun (WGS) entry which is preliminary data.</text>
</comment>
<evidence type="ECO:0000313" key="3">
    <source>
        <dbReference type="EMBL" id="KOO48177.1"/>
    </source>
</evidence>
<proteinExistence type="predicted"/>
<keyword evidence="2" id="KW-0472">Membrane</keyword>
<feature type="transmembrane region" description="Helical" evidence="2">
    <location>
        <begin position="207"/>
        <end position="229"/>
    </location>
</feature>
<gene>
    <name evidence="3" type="ORF">AMD01_05065</name>
</gene>
<name>A0A0M0LBE3_9BACI</name>
<keyword evidence="2" id="KW-1133">Transmembrane helix</keyword>
<protein>
    <submittedName>
        <fullName evidence="3">Uncharacterized protein</fullName>
    </submittedName>
</protein>
<dbReference type="OrthoDB" id="2312556at2"/>
<reference evidence="4" key="1">
    <citation type="submission" date="2015-08" db="EMBL/GenBank/DDBJ databases">
        <title>Fjat-14210 dsm16467.</title>
        <authorList>
            <person name="Liu B."/>
            <person name="Wang J."/>
            <person name="Zhu Y."/>
            <person name="Liu G."/>
            <person name="Chen Q."/>
            <person name="Chen Z."/>
            <person name="Lan J."/>
            <person name="Che J."/>
            <person name="Ge C."/>
            <person name="Shi H."/>
            <person name="Pan Z."/>
            <person name="Liu X."/>
        </authorList>
    </citation>
    <scope>NUCLEOTIDE SEQUENCE [LARGE SCALE GENOMIC DNA]</scope>
    <source>
        <strain evidence="4">DSM 16467</strain>
    </source>
</reference>
<accession>A0A0M0LBE3</accession>
<feature type="transmembrane region" description="Helical" evidence="2">
    <location>
        <begin position="7"/>
        <end position="24"/>
    </location>
</feature>
<sequence length="1125" mass="120918">MNIIDKFIGVMGDLFASIFSWIIAPFTKLSSIKDLIFGRADSTNVFYTFSQKELEAIYTPGIYIMTTLAAFAVLAGIIIWGMKISSSGINPSTRSSFIEFVKDLAIVAIVLANLGELYAILFQINGGIVDVFSAAYDSKIKDMAKSITNEHNDVIGQLIINLTLLGLSIWANFYYMMRRLTLLLLMVMGPLMMAMFLIPRFKGMTGAWMKELVGSIFVQSIHAFVFWILSKMAVGEDVVASVILYLIFIPVSESLRGLLGMGGGMQSNLGKAGAMAGMSSIMAMAGAVKAARSGSSMMDTMRGKINPKKEDPTSASSDSNVRNMEHKDDTDKMPSLKADKMLAFGKKGAALGKGALGVAGALAGAPLGDGKGAFLGAGIGTGVGNALGGAGARSAYALAQGIGNRSKKFIEGYRSNQVASVEDQISDQVADADTTAWANENKEQFMKDAKARFPDASPQALEQMWDQKVAGQRAMFKEQAMAAVNSAKASDGNMARASDLAKASAKGLANTWAEENKERFMEAYREANPPKENMTPKEETAYQQRAEQAWKSEVGRKEKEFGQMASSVASKLSNGVPNSYVSKGDFASAIAEKATAMDKASFKEAMLAKNSSMTDDQIDVEYQKTAGQRQKMLMDVAQASGETVKAGSLHTGGQVNRGYLANQLAMMKTTQDKAEFRENLSGTKSDDQIEVEWQKTASDAFKGNLKVISENLKSNMSSQLINVPSSVKGINAVPSVMKNMAQGFVAASGVQEISKFVGETKVGGAVSNAVAGASAGYTITKMDQLPAGNMVQKVQNVATAVQQGATAGVSAFKNTMAAPHQVINPLAKQEGFRNTVSFVAGVAGGVKMYQTGAKLAMKHNPYNQAANLAIKEVSDIAQMAQTVSGPQGVKQIAGNAIQLVTTPEQSYIQVRDHSGQTQVVSRYGTGNPTLTKGQVAYQDLTLQNGMLVNNTPNGKPVSYTVDSGGSKIPLSFVPAINPNQLLVNQRQTAQPKAEIPAFNQKVDSGSYYVQDVTQHTPKQVRMVVERDRSYMVAQNAQGETYRISPYQQGDARLAQGETVYTNCKLSDSKLIKEESYMSKGMGETPYDYTSSADPNEYVPYQPNKRLAKRKEADRFRQAQGVGGSW</sequence>
<dbReference type="EMBL" id="LILC01000006">
    <property type="protein sequence ID" value="KOO48177.1"/>
    <property type="molecule type" value="Genomic_DNA"/>
</dbReference>
<dbReference type="PATRIC" id="fig|284581.3.peg.1398"/>
<feature type="transmembrane region" description="Helical" evidence="2">
    <location>
        <begin position="103"/>
        <end position="124"/>
    </location>
</feature>
<feature type="compositionally biased region" description="Basic and acidic residues" evidence="1">
    <location>
        <begin position="323"/>
        <end position="332"/>
    </location>
</feature>
<evidence type="ECO:0000313" key="4">
    <source>
        <dbReference type="Proteomes" id="UP000037558"/>
    </source>
</evidence>
<feature type="region of interest" description="Disordered" evidence="1">
    <location>
        <begin position="303"/>
        <end position="332"/>
    </location>
</feature>
<feature type="compositionally biased region" description="Polar residues" evidence="1">
    <location>
        <begin position="313"/>
        <end position="322"/>
    </location>
</feature>
<dbReference type="AlphaFoldDB" id="A0A0M0LBE3"/>
<keyword evidence="2" id="KW-0812">Transmembrane</keyword>
<keyword evidence="4" id="KW-1185">Reference proteome</keyword>
<evidence type="ECO:0000256" key="1">
    <source>
        <dbReference type="SAM" id="MobiDB-lite"/>
    </source>
</evidence>
<dbReference type="Proteomes" id="UP000037558">
    <property type="component" value="Unassembled WGS sequence"/>
</dbReference>
<feature type="transmembrane region" description="Helical" evidence="2">
    <location>
        <begin position="182"/>
        <end position="201"/>
    </location>
</feature>
<dbReference type="RefSeq" id="WP_053400327.1">
    <property type="nucleotide sequence ID" value="NZ_LILC01000006.1"/>
</dbReference>
<feature type="transmembrane region" description="Helical" evidence="2">
    <location>
        <begin position="154"/>
        <end position="175"/>
    </location>
</feature>
<evidence type="ECO:0000256" key="2">
    <source>
        <dbReference type="SAM" id="Phobius"/>
    </source>
</evidence>
<organism evidence="3 4">
    <name type="scientific">Priestia koreensis</name>
    <dbReference type="NCBI Taxonomy" id="284581"/>
    <lineage>
        <taxon>Bacteria</taxon>
        <taxon>Bacillati</taxon>
        <taxon>Bacillota</taxon>
        <taxon>Bacilli</taxon>
        <taxon>Bacillales</taxon>
        <taxon>Bacillaceae</taxon>
        <taxon>Priestia</taxon>
    </lineage>
</organism>
<dbReference type="STRING" id="284581.AMD01_05065"/>